<dbReference type="InterPro" id="IPR036188">
    <property type="entry name" value="FAD/NAD-bd_sf"/>
</dbReference>
<dbReference type="InterPro" id="IPR002937">
    <property type="entry name" value="Amino_oxidase"/>
</dbReference>
<dbReference type="GO" id="GO:0005741">
    <property type="term" value="C:mitochondrial outer membrane"/>
    <property type="evidence" value="ECO:0007669"/>
    <property type="project" value="UniProtKB-SubCell"/>
</dbReference>
<feature type="non-terminal residue" evidence="6">
    <location>
        <position position="240"/>
    </location>
</feature>
<dbReference type="Gene3D" id="3.50.50.60">
    <property type="entry name" value="FAD/NAD(P)-binding domain"/>
    <property type="match status" value="1"/>
</dbReference>
<evidence type="ECO:0000259" key="5">
    <source>
        <dbReference type="Pfam" id="PF01593"/>
    </source>
</evidence>
<evidence type="ECO:0000256" key="4">
    <source>
        <dbReference type="ARBA" id="ARBA00048448"/>
    </source>
</evidence>
<dbReference type="GO" id="GO:0097621">
    <property type="term" value="F:monoamine oxidase activity"/>
    <property type="evidence" value="ECO:0007669"/>
    <property type="project" value="UniProtKB-EC"/>
</dbReference>
<sequence>MLQMKIHFKPSLPPLRNQLMQRMPMGSVMKVILYYKTAFWRENGLCGSMLIEGGDEHPLFLALDDTKPDGTYPAIIGFILADKCRRMGSLSPEERKEKVARSLAEATGYQEFLKPIHYEEKNWMEEQYSGGCYTAMYPPGLFTRYGKVLRAPIGRLHFAGTETAVKWSGYMDGAIEAGERAAREILHRMGKITRDQIWLEEPESEDVVSKPFVTSFKEKYTPSVPGFIKIVLVSTAIGAA</sequence>
<name>A0A087TEX8_STEMI</name>
<evidence type="ECO:0000256" key="1">
    <source>
        <dbReference type="ARBA" id="ARBA00004362"/>
    </source>
</evidence>
<dbReference type="Proteomes" id="UP000054359">
    <property type="component" value="Unassembled WGS sequence"/>
</dbReference>
<organism evidence="6 7">
    <name type="scientific">Stegodyphus mimosarum</name>
    <name type="common">African social velvet spider</name>
    <dbReference type="NCBI Taxonomy" id="407821"/>
    <lineage>
        <taxon>Eukaryota</taxon>
        <taxon>Metazoa</taxon>
        <taxon>Ecdysozoa</taxon>
        <taxon>Arthropoda</taxon>
        <taxon>Chelicerata</taxon>
        <taxon>Arachnida</taxon>
        <taxon>Araneae</taxon>
        <taxon>Araneomorphae</taxon>
        <taxon>Entelegynae</taxon>
        <taxon>Eresoidea</taxon>
        <taxon>Eresidae</taxon>
        <taxon>Stegodyphus</taxon>
    </lineage>
</organism>
<dbReference type="PANTHER" id="PTHR43563">
    <property type="entry name" value="AMINE OXIDASE"/>
    <property type="match status" value="1"/>
</dbReference>
<evidence type="ECO:0000256" key="3">
    <source>
        <dbReference type="ARBA" id="ARBA00012804"/>
    </source>
</evidence>
<reference evidence="6 7" key="1">
    <citation type="submission" date="2013-11" db="EMBL/GenBank/DDBJ databases">
        <title>Genome sequencing of Stegodyphus mimosarum.</title>
        <authorList>
            <person name="Bechsgaard J."/>
        </authorList>
    </citation>
    <scope>NUCLEOTIDE SEQUENCE [LARGE SCALE GENOMIC DNA]</scope>
</reference>
<feature type="domain" description="Amine oxidase" evidence="5">
    <location>
        <begin position="4"/>
        <end position="186"/>
    </location>
</feature>
<protein>
    <recommendedName>
        <fullName evidence="3">monoamine oxidase</fullName>
        <ecNumber evidence="3">1.4.3.4</ecNumber>
    </recommendedName>
</protein>
<dbReference type="PANTHER" id="PTHR43563:SF1">
    <property type="entry name" value="AMINE OXIDASE [FLAVIN-CONTAINING] B"/>
    <property type="match status" value="1"/>
</dbReference>
<evidence type="ECO:0000313" key="6">
    <source>
        <dbReference type="EMBL" id="KFM63667.1"/>
    </source>
</evidence>
<dbReference type="SUPFAM" id="SSF51905">
    <property type="entry name" value="FAD/NAD(P)-binding domain"/>
    <property type="match status" value="1"/>
</dbReference>
<dbReference type="Pfam" id="PF01593">
    <property type="entry name" value="Amino_oxidase"/>
    <property type="match status" value="1"/>
</dbReference>
<proteinExistence type="inferred from homology"/>
<dbReference type="OMA" id="WADEEEF"/>
<dbReference type="OrthoDB" id="337104at2759"/>
<dbReference type="SUPFAM" id="SSF54373">
    <property type="entry name" value="FAD-linked reductases, C-terminal domain"/>
    <property type="match status" value="1"/>
</dbReference>
<dbReference type="InterPro" id="IPR050703">
    <property type="entry name" value="Flavin_MAO"/>
</dbReference>
<dbReference type="Gene3D" id="6.10.250.130">
    <property type="match status" value="1"/>
</dbReference>
<evidence type="ECO:0000256" key="2">
    <source>
        <dbReference type="ARBA" id="ARBA00005995"/>
    </source>
</evidence>
<dbReference type="GO" id="GO:0008131">
    <property type="term" value="F:primary methylamine oxidase activity"/>
    <property type="evidence" value="ECO:0007669"/>
    <property type="project" value="TreeGrafter"/>
</dbReference>
<keyword evidence="7" id="KW-1185">Reference proteome</keyword>
<dbReference type="AlphaFoldDB" id="A0A087TEX8"/>
<comment type="subcellular location">
    <subcellularLocation>
        <location evidence="1">Mitochondrion outer membrane</location>
        <topology evidence="1">Single-pass type IV membrane protein</topology>
        <orientation evidence="1">Cytoplasmic side</orientation>
    </subcellularLocation>
</comment>
<gene>
    <name evidence="6" type="ORF">X975_09527</name>
</gene>
<evidence type="ECO:0000313" key="7">
    <source>
        <dbReference type="Proteomes" id="UP000054359"/>
    </source>
</evidence>
<dbReference type="EC" id="1.4.3.4" evidence="3"/>
<comment type="similarity">
    <text evidence="2">Belongs to the flavin monoamine oxidase family.</text>
</comment>
<accession>A0A087TEX8</accession>
<dbReference type="STRING" id="407821.A0A087TEX8"/>
<dbReference type="EMBL" id="KK114900">
    <property type="protein sequence ID" value="KFM63667.1"/>
    <property type="molecule type" value="Genomic_DNA"/>
</dbReference>
<dbReference type="GO" id="GO:0050660">
    <property type="term" value="F:flavin adenine dinucleotide binding"/>
    <property type="evidence" value="ECO:0007669"/>
    <property type="project" value="TreeGrafter"/>
</dbReference>
<comment type="catalytic activity">
    <reaction evidence="4">
        <text>a secondary aliphatic amine + O2 + H2O = a primary amine + an aldehyde + H2O2</text>
        <dbReference type="Rhea" id="RHEA:26414"/>
        <dbReference type="ChEBI" id="CHEBI:15377"/>
        <dbReference type="ChEBI" id="CHEBI:15379"/>
        <dbReference type="ChEBI" id="CHEBI:16240"/>
        <dbReference type="ChEBI" id="CHEBI:17478"/>
        <dbReference type="ChEBI" id="CHEBI:58855"/>
        <dbReference type="ChEBI" id="CHEBI:65296"/>
        <dbReference type="EC" id="1.4.3.4"/>
    </reaction>
</comment>